<sequence length="299" mass="33899">MRLSLRAKATLLCHFGSRDGAKAPRTSCQPRRAKALAGATSRRLFRYTPWLKKIVKRKIMIIKLESKKKIANYTFKCVLFLAIFLTLLCKYKIVSDLYLSEIIKIATTKGDSEYFANSELKFGVSSHDKCEEDKEHLTETLGNYFHDISNIQCSKEDFENYFQASVKIPIVRATESQFSSIPGLLNITVTPGEKIQVGLYLSPEHFNSLKETIKEKYWNTINIDEFSLGLIIINDTKEKIKLTAASVYVGKKPIPGTSEFELKSKSKTTILLSNVLKDYIFENSTSSFLSFDGKLKASK</sequence>
<evidence type="ECO:0000259" key="2">
    <source>
        <dbReference type="Pfam" id="PF24199"/>
    </source>
</evidence>
<dbReference type="InterPro" id="IPR055847">
    <property type="entry name" value="DUF7424"/>
</dbReference>
<keyword evidence="4" id="KW-1185">Reference proteome</keyword>
<comment type="caution">
    <text evidence="3">The sequence shown here is derived from an EMBL/GenBank/DDBJ whole genome shotgun (WGS) entry which is preliminary data.</text>
</comment>
<accession>A0ABX9LX58</accession>
<reference evidence="4" key="1">
    <citation type="submission" date="2018-05" db="EMBL/GenBank/DDBJ databases">
        <title>Leptospira yasudae sp. nov. and Leptospira stimsonii sp. nov., two pathogenic species of the genus Leptospira isolated from environmental sources.</title>
        <authorList>
            <person name="Casanovas-Massana A."/>
            <person name="Hamond C."/>
            <person name="Santos L.A."/>
            <person name="Hacker K.P."/>
            <person name="Balassiano I."/>
            <person name="Medeiros M.A."/>
            <person name="Reis M.G."/>
            <person name="Ko A.I."/>
            <person name="Wunder E.A."/>
        </authorList>
    </citation>
    <scope>NUCLEOTIDE SEQUENCE [LARGE SCALE GENOMIC DNA]</scope>
    <source>
        <strain evidence="4">B21</strain>
    </source>
</reference>
<evidence type="ECO:0000313" key="4">
    <source>
        <dbReference type="Proteomes" id="UP000285569"/>
    </source>
</evidence>
<keyword evidence="1" id="KW-0472">Membrane</keyword>
<dbReference type="Pfam" id="PF24199">
    <property type="entry name" value="DUF7424"/>
    <property type="match status" value="1"/>
</dbReference>
<protein>
    <recommendedName>
        <fullName evidence="2">DUF7424 domain-containing protein</fullName>
    </recommendedName>
</protein>
<name>A0ABX9LX58_9LEPT</name>
<organism evidence="3 4">
    <name type="scientific">Leptospira yasudae</name>
    <dbReference type="NCBI Taxonomy" id="2202201"/>
    <lineage>
        <taxon>Bacteria</taxon>
        <taxon>Pseudomonadati</taxon>
        <taxon>Spirochaetota</taxon>
        <taxon>Spirochaetia</taxon>
        <taxon>Leptospirales</taxon>
        <taxon>Leptospiraceae</taxon>
        <taxon>Leptospira</taxon>
    </lineage>
</organism>
<evidence type="ECO:0000256" key="1">
    <source>
        <dbReference type="SAM" id="Phobius"/>
    </source>
</evidence>
<dbReference type="Proteomes" id="UP000285569">
    <property type="component" value="Unassembled WGS sequence"/>
</dbReference>
<dbReference type="EMBL" id="QHCR01000019">
    <property type="protein sequence ID" value="RHX77428.1"/>
    <property type="molecule type" value="Genomic_DNA"/>
</dbReference>
<dbReference type="RefSeq" id="WP_118958035.1">
    <property type="nucleotide sequence ID" value="NZ_QHCR01000019.1"/>
</dbReference>
<gene>
    <name evidence="3" type="ORF">DLM77_21240</name>
</gene>
<feature type="domain" description="DUF7424" evidence="2">
    <location>
        <begin position="118"/>
        <end position="291"/>
    </location>
</feature>
<feature type="transmembrane region" description="Helical" evidence="1">
    <location>
        <begin position="70"/>
        <end position="88"/>
    </location>
</feature>
<reference evidence="3 4" key="2">
    <citation type="journal article" date="2020" name="Int. J. Syst. Evol. Microbiol.">
        <title>Leptospira yasudae sp. nov. and Leptospira stimsonii sp. nov., two new species of the pathogenic group isolated from environmental sources.</title>
        <authorList>
            <person name="Casanovas-Massana A."/>
            <person name="Hamond C."/>
            <person name="Santos L.A."/>
            <person name="de Oliveira D."/>
            <person name="Hacker K.P."/>
            <person name="Balassiano I."/>
            <person name="Costa F."/>
            <person name="Medeiros M.A."/>
            <person name="Reis M.G."/>
            <person name="Ko A.I."/>
            <person name="Wunder E.A."/>
        </authorList>
    </citation>
    <scope>NUCLEOTIDE SEQUENCE [LARGE SCALE GENOMIC DNA]</scope>
    <source>
        <strain evidence="3 4">B21</strain>
    </source>
</reference>
<evidence type="ECO:0000313" key="3">
    <source>
        <dbReference type="EMBL" id="RHX77428.1"/>
    </source>
</evidence>
<keyword evidence="1" id="KW-0812">Transmembrane</keyword>
<keyword evidence="1" id="KW-1133">Transmembrane helix</keyword>
<proteinExistence type="predicted"/>